<organism evidence="1 2">
    <name type="scientific">Hyalangium minutum</name>
    <dbReference type="NCBI Taxonomy" id="394096"/>
    <lineage>
        <taxon>Bacteria</taxon>
        <taxon>Pseudomonadati</taxon>
        <taxon>Myxococcota</taxon>
        <taxon>Myxococcia</taxon>
        <taxon>Myxococcales</taxon>
        <taxon>Cystobacterineae</taxon>
        <taxon>Archangiaceae</taxon>
        <taxon>Hyalangium</taxon>
    </lineage>
</organism>
<accession>A0A085W852</accession>
<evidence type="ECO:0000313" key="2">
    <source>
        <dbReference type="Proteomes" id="UP000028725"/>
    </source>
</evidence>
<sequence>MRFQVLLLLGWLAGGCATGPSVRAPTHTSQASSPLPVLLVHGLHDTPLGLEPMKQYLEQAGWPVVRVAALEPNNGSLSVPDMAQQVGQAAEALRAETGAARIDVVAFSMGALVTRFWLQMEGGKEEVRRFVSISGPQAGTMMAYVHPGLGVKQMRPRSPLLRALNRNPHPFGKVEVHTFWTPLDMIVVPATSARLPGAHDRTFFVLLHHWMRDDSRVLEAVADVLRAPETPR</sequence>
<dbReference type="Gene3D" id="3.40.50.1820">
    <property type="entry name" value="alpha/beta hydrolase"/>
    <property type="match status" value="1"/>
</dbReference>
<evidence type="ECO:0000313" key="1">
    <source>
        <dbReference type="EMBL" id="KFE63865.1"/>
    </source>
</evidence>
<dbReference type="PROSITE" id="PS51257">
    <property type="entry name" value="PROKAR_LIPOPROTEIN"/>
    <property type="match status" value="1"/>
</dbReference>
<dbReference type="RefSeq" id="WP_083968952.1">
    <property type="nucleotide sequence ID" value="NZ_JMCB01000015.1"/>
</dbReference>
<dbReference type="EMBL" id="JMCB01000015">
    <property type="protein sequence ID" value="KFE63865.1"/>
    <property type="molecule type" value="Genomic_DNA"/>
</dbReference>
<dbReference type="Proteomes" id="UP000028725">
    <property type="component" value="Unassembled WGS sequence"/>
</dbReference>
<proteinExistence type="predicted"/>
<reference evidence="1 2" key="1">
    <citation type="submission" date="2014-04" db="EMBL/GenBank/DDBJ databases">
        <title>Genome assembly of Hyalangium minutum DSM 14724.</title>
        <authorList>
            <person name="Sharma G."/>
            <person name="Subramanian S."/>
        </authorList>
    </citation>
    <scope>NUCLEOTIDE SEQUENCE [LARGE SCALE GENOMIC DNA]</scope>
    <source>
        <strain evidence="1 2">DSM 14724</strain>
    </source>
</reference>
<dbReference type="Pfam" id="PF02089">
    <property type="entry name" value="Palm_thioest"/>
    <property type="match status" value="1"/>
</dbReference>
<gene>
    <name evidence="1" type="ORF">DB31_2277</name>
</gene>
<protein>
    <submittedName>
        <fullName evidence="1">Lipase</fullName>
    </submittedName>
</protein>
<dbReference type="InterPro" id="IPR029058">
    <property type="entry name" value="AB_hydrolase_fold"/>
</dbReference>
<dbReference type="SUPFAM" id="SSF53474">
    <property type="entry name" value="alpha/beta-Hydrolases"/>
    <property type="match status" value="1"/>
</dbReference>
<comment type="caution">
    <text evidence="1">The sequence shown here is derived from an EMBL/GenBank/DDBJ whole genome shotgun (WGS) entry which is preliminary data.</text>
</comment>
<dbReference type="PANTHER" id="PTHR37946">
    <property type="entry name" value="SLL1969 PROTEIN"/>
    <property type="match status" value="1"/>
</dbReference>
<name>A0A085W852_9BACT</name>
<dbReference type="PANTHER" id="PTHR37946:SF1">
    <property type="entry name" value="SLL1969 PROTEIN"/>
    <property type="match status" value="1"/>
</dbReference>
<dbReference type="AlphaFoldDB" id="A0A085W852"/>
<dbReference type="OrthoDB" id="9770427at2"/>
<dbReference type="STRING" id="394096.DB31_2277"/>
<keyword evidence="2" id="KW-1185">Reference proteome</keyword>